<evidence type="ECO:0000256" key="3">
    <source>
        <dbReference type="SAM" id="MobiDB-lite"/>
    </source>
</evidence>
<dbReference type="InterPro" id="IPR016035">
    <property type="entry name" value="Acyl_Trfase/lysoPLipase"/>
</dbReference>
<feature type="active site" description="Proton acceptor" evidence="2">
    <location>
        <position position="636"/>
    </location>
</feature>
<dbReference type="eggNOG" id="COG1752">
    <property type="taxonomic scope" value="Bacteria"/>
</dbReference>
<dbReference type="PROSITE" id="PS51635">
    <property type="entry name" value="PNPLA"/>
    <property type="match status" value="1"/>
</dbReference>
<dbReference type="KEGG" id="saci:Sinac_4274"/>
<dbReference type="STRING" id="886293.Sinac_4274"/>
<feature type="transmembrane region" description="Helical" evidence="4">
    <location>
        <begin position="139"/>
        <end position="159"/>
    </location>
</feature>
<accession>L0DI38</accession>
<dbReference type="InterPro" id="IPR002641">
    <property type="entry name" value="PNPLA_dom"/>
</dbReference>
<dbReference type="EMBL" id="CP003364">
    <property type="protein sequence ID" value="AGA28473.1"/>
    <property type="molecule type" value="Genomic_DNA"/>
</dbReference>
<keyword evidence="7" id="KW-1185">Reference proteome</keyword>
<dbReference type="RefSeq" id="WP_015247599.1">
    <property type="nucleotide sequence ID" value="NC_019892.1"/>
</dbReference>
<feature type="short sequence motif" description="GXSXG" evidence="2">
    <location>
        <begin position="439"/>
        <end position="443"/>
    </location>
</feature>
<feature type="active site" description="Nucleophile" evidence="2">
    <location>
        <position position="441"/>
    </location>
</feature>
<evidence type="ECO:0000256" key="4">
    <source>
        <dbReference type="SAM" id="Phobius"/>
    </source>
</evidence>
<comment type="caution">
    <text evidence="2">Lacks conserved residue(s) required for the propagation of feature annotation.</text>
</comment>
<keyword evidence="1 2" id="KW-0443">Lipid metabolism</keyword>
<feature type="transmembrane region" description="Helical" evidence="4">
    <location>
        <begin position="252"/>
        <end position="274"/>
    </location>
</feature>
<feature type="transmembrane region" description="Helical" evidence="4">
    <location>
        <begin position="191"/>
        <end position="218"/>
    </location>
</feature>
<keyword evidence="2" id="KW-0378">Hydrolase</keyword>
<feature type="transmembrane region" description="Helical" evidence="4">
    <location>
        <begin position="294"/>
        <end position="314"/>
    </location>
</feature>
<evidence type="ECO:0000259" key="5">
    <source>
        <dbReference type="PROSITE" id="PS51635"/>
    </source>
</evidence>
<feature type="transmembrane region" description="Helical" evidence="4">
    <location>
        <begin position="321"/>
        <end position="337"/>
    </location>
</feature>
<dbReference type="SUPFAM" id="SSF52151">
    <property type="entry name" value="FabD/lysophospholipase-like"/>
    <property type="match status" value="1"/>
</dbReference>
<dbReference type="GO" id="GO:0016042">
    <property type="term" value="P:lipid catabolic process"/>
    <property type="evidence" value="ECO:0007669"/>
    <property type="project" value="UniProtKB-UniRule"/>
</dbReference>
<dbReference type="Proteomes" id="UP000010798">
    <property type="component" value="Chromosome"/>
</dbReference>
<keyword evidence="2" id="KW-0442">Lipid degradation</keyword>
<dbReference type="Gene3D" id="3.40.1090.10">
    <property type="entry name" value="Cytosolic phospholipase A2 catalytic domain"/>
    <property type="match status" value="1"/>
</dbReference>
<keyword evidence="4" id="KW-1133">Transmembrane helix</keyword>
<feature type="transmembrane region" description="Helical" evidence="4">
    <location>
        <begin position="38"/>
        <end position="62"/>
    </location>
</feature>
<evidence type="ECO:0000313" key="6">
    <source>
        <dbReference type="EMBL" id="AGA28473.1"/>
    </source>
</evidence>
<feature type="domain" description="PNPLA" evidence="5">
    <location>
        <begin position="402"/>
        <end position="649"/>
    </location>
</feature>
<dbReference type="HOGENOM" id="CLU_328425_0_0_0"/>
<evidence type="ECO:0000256" key="2">
    <source>
        <dbReference type="PROSITE-ProRule" id="PRU01161"/>
    </source>
</evidence>
<proteinExistence type="predicted"/>
<dbReference type="GO" id="GO:0016787">
    <property type="term" value="F:hydrolase activity"/>
    <property type="evidence" value="ECO:0007669"/>
    <property type="project" value="UniProtKB-UniRule"/>
</dbReference>
<feature type="transmembrane region" description="Helical" evidence="4">
    <location>
        <begin position="6"/>
        <end position="31"/>
    </location>
</feature>
<organism evidence="6 7">
    <name type="scientific">Singulisphaera acidiphila (strain ATCC BAA-1392 / DSM 18658 / VKM B-2454 / MOB10)</name>
    <dbReference type="NCBI Taxonomy" id="886293"/>
    <lineage>
        <taxon>Bacteria</taxon>
        <taxon>Pseudomonadati</taxon>
        <taxon>Planctomycetota</taxon>
        <taxon>Planctomycetia</taxon>
        <taxon>Isosphaerales</taxon>
        <taxon>Isosphaeraceae</taxon>
        <taxon>Singulisphaera</taxon>
    </lineage>
</organism>
<sequence>MDTLQTVLALIVFVGLVLVYREFLGSLLRFLGDHPSQAIILIILYAIVYGQIGNALGIPYLFWNEEPVTRLFAAAAATLLLAVVGVNTYFLIHDERHQAGMSRVDSFLHRRSLRWPLTFWERSRDEAETAWELTRFLRLVRLPFLAILVLPAVLPGAWFCSGVPKYAPVVDTLRQTHAWFTGVPDVTRNPWAWLTGVVVWCGGVVFGVVVVKVIIYVAPWVTRKVARPLVAWLSRRTEAVDEITAIGLRKRVTLATFFLVVIAAYALAASPLFYEPDAVGQWLWPTGYGGYGGFSPAFCICTLLGMASLVTASMSFVRRRLRIVLVLGAFVWIGLANRDDFKLRFEHISYATKSKLPENTEEKFGDTTPDPHLASNDQALGHWLEHIHEREGRDKPKLVVVCVTGGAIRSGYWSTVVLKRLGETIELDRFHDHVRVIAGSSGGMVGAAYYVAWLRSGREFDLRNAVPLQSLWPVARHMTLRDPLKMLLPFRLGGGDRGIALEQDWTVLRNLRFADLRTAEAEGKLPSLIFSPMLVDDGRRLLISNLDLRRLSPPGQVPRAMAHTRGSALSDKGTGGEMRPYSLTATEYYKMFAEQDQGLQPDPGLLLSTAARMSASFPFISPAVNLPSDPPLRVVDAGYYDNYGVNVAAAWIGMNREWLAENCSGVLLVQIRDSMNRRERLGYPTPVTSAMGEVLKGFQFFTSVTDGILAARVSSSMFRNDAQVAALSDVFAGLTKNRAFFTTAFFENSANVTIDEDLERWPNDQQASTDPSQIATTQVAMSWYLTVAEQLAMDRAIPSDAAAEKAFGNVDQKTKRVERLNALKNEAFKTVWAPRRQAYLYLQYERAMNYERLQSLKDWWGKDHSSPAANLAITE</sequence>
<name>L0DI38_SINAD</name>
<dbReference type="Pfam" id="PF01734">
    <property type="entry name" value="Patatin"/>
    <property type="match status" value="1"/>
</dbReference>
<feature type="region of interest" description="Disordered" evidence="3">
    <location>
        <begin position="554"/>
        <end position="576"/>
    </location>
</feature>
<keyword evidence="4" id="KW-0812">Transmembrane</keyword>
<evidence type="ECO:0000313" key="7">
    <source>
        <dbReference type="Proteomes" id="UP000010798"/>
    </source>
</evidence>
<protein>
    <submittedName>
        <fullName evidence="6">Patatin-like phospholipase</fullName>
    </submittedName>
</protein>
<reference evidence="6 7" key="1">
    <citation type="submission" date="2012-02" db="EMBL/GenBank/DDBJ databases">
        <title>Complete sequence of chromosome of Singulisphaera acidiphila DSM 18658.</title>
        <authorList>
            <consortium name="US DOE Joint Genome Institute (JGI-PGF)"/>
            <person name="Lucas S."/>
            <person name="Copeland A."/>
            <person name="Lapidus A."/>
            <person name="Glavina del Rio T."/>
            <person name="Dalin E."/>
            <person name="Tice H."/>
            <person name="Bruce D."/>
            <person name="Goodwin L."/>
            <person name="Pitluck S."/>
            <person name="Peters L."/>
            <person name="Ovchinnikova G."/>
            <person name="Chertkov O."/>
            <person name="Kyrpides N."/>
            <person name="Mavromatis K."/>
            <person name="Ivanova N."/>
            <person name="Brettin T."/>
            <person name="Detter J.C."/>
            <person name="Han C."/>
            <person name="Larimer F."/>
            <person name="Land M."/>
            <person name="Hauser L."/>
            <person name="Markowitz V."/>
            <person name="Cheng J.-F."/>
            <person name="Hugenholtz P."/>
            <person name="Woyke T."/>
            <person name="Wu D."/>
            <person name="Tindall B."/>
            <person name="Pomrenke H."/>
            <person name="Brambilla E."/>
            <person name="Klenk H.-P."/>
            <person name="Eisen J.A."/>
        </authorList>
    </citation>
    <scope>NUCLEOTIDE SEQUENCE [LARGE SCALE GENOMIC DNA]</scope>
    <source>
        <strain evidence="7">ATCC BAA-1392 / DSM 18658 / VKM B-2454 / MOB10</strain>
    </source>
</reference>
<gene>
    <name evidence="6" type="ordered locus">Sinac_4274</name>
</gene>
<feature type="transmembrane region" description="Helical" evidence="4">
    <location>
        <begin position="68"/>
        <end position="92"/>
    </location>
</feature>
<keyword evidence="4" id="KW-0472">Membrane</keyword>
<dbReference type="AlphaFoldDB" id="L0DI38"/>
<evidence type="ECO:0000256" key="1">
    <source>
        <dbReference type="ARBA" id="ARBA00023098"/>
    </source>
</evidence>